<dbReference type="InParanoid" id="A0A7J7BZ32"/>
<dbReference type="AlphaFoldDB" id="A0A7J7BZ32"/>
<reference evidence="2 3" key="1">
    <citation type="journal article" date="2020" name="Nat. Commun.">
        <title>Genome of Tripterygium wilfordii and identification of cytochrome P450 involved in triptolide biosynthesis.</title>
        <authorList>
            <person name="Tu L."/>
            <person name="Su P."/>
            <person name="Zhang Z."/>
            <person name="Gao L."/>
            <person name="Wang J."/>
            <person name="Hu T."/>
            <person name="Zhou J."/>
            <person name="Zhang Y."/>
            <person name="Zhao Y."/>
            <person name="Liu Y."/>
            <person name="Song Y."/>
            <person name="Tong Y."/>
            <person name="Lu Y."/>
            <person name="Yang J."/>
            <person name="Xu C."/>
            <person name="Jia M."/>
            <person name="Peters R.J."/>
            <person name="Huang L."/>
            <person name="Gao W."/>
        </authorList>
    </citation>
    <scope>NUCLEOTIDE SEQUENCE [LARGE SCALE GENOMIC DNA]</scope>
    <source>
        <strain evidence="3">cv. XIE 37</strain>
        <tissue evidence="2">Leaf</tissue>
    </source>
</reference>
<feature type="compositionally biased region" description="Gly residues" evidence="1">
    <location>
        <begin position="107"/>
        <end position="119"/>
    </location>
</feature>
<dbReference type="InterPro" id="IPR040294">
    <property type="entry name" value="Nodulin-rel_1/2"/>
</dbReference>
<feature type="region of interest" description="Disordered" evidence="1">
    <location>
        <begin position="1"/>
        <end position="23"/>
    </location>
</feature>
<protein>
    <recommendedName>
        <fullName evidence="4">Nodulin-related protein 1</fullName>
    </recommendedName>
</protein>
<organism evidence="2 3">
    <name type="scientific">Tripterygium wilfordii</name>
    <name type="common">Thunder God vine</name>
    <dbReference type="NCBI Taxonomy" id="458696"/>
    <lineage>
        <taxon>Eukaryota</taxon>
        <taxon>Viridiplantae</taxon>
        <taxon>Streptophyta</taxon>
        <taxon>Embryophyta</taxon>
        <taxon>Tracheophyta</taxon>
        <taxon>Spermatophyta</taxon>
        <taxon>Magnoliopsida</taxon>
        <taxon>eudicotyledons</taxon>
        <taxon>Gunneridae</taxon>
        <taxon>Pentapetalae</taxon>
        <taxon>rosids</taxon>
        <taxon>fabids</taxon>
        <taxon>Celastrales</taxon>
        <taxon>Celastraceae</taxon>
        <taxon>Tripterygium</taxon>
    </lineage>
</organism>
<dbReference type="GO" id="GO:0009408">
    <property type="term" value="P:response to heat"/>
    <property type="evidence" value="ECO:0007669"/>
    <property type="project" value="InterPro"/>
</dbReference>
<dbReference type="GO" id="GO:0010115">
    <property type="term" value="P:regulation of abscisic acid biosynthetic process"/>
    <property type="evidence" value="ECO:0007669"/>
    <property type="project" value="InterPro"/>
</dbReference>
<proteinExistence type="predicted"/>
<dbReference type="EMBL" id="JAAARO010000022">
    <property type="protein sequence ID" value="KAF5727159.1"/>
    <property type="molecule type" value="Genomic_DNA"/>
</dbReference>
<comment type="caution">
    <text evidence="2">The sequence shown here is derived from an EMBL/GenBank/DDBJ whole genome shotgun (WGS) entry which is preliminary data.</text>
</comment>
<name>A0A7J7BZ32_TRIWF</name>
<feature type="region of interest" description="Disordered" evidence="1">
    <location>
        <begin position="84"/>
        <end position="119"/>
    </location>
</feature>
<feature type="compositionally biased region" description="Low complexity" evidence="1">
    <location>
        <begin position="86"/>
        <end position="106"/>
    </location>
</feature>
<sequence length="132" mass="13893">MDSQDKHGSRPHHNPSSSELFSSAKLVAEAAKATFSHETDKVDKAKVAGAAENILGAVSHYGKFDDKGVGKYVDKAEDYLHKYHSSHSSTTSTTTTAAATQHPSSHSGGGDGKSESGGGYGDYVKMAQGFFK</sequence>
<dbReference type="Proteomes" id="UP000593562">
    <property type="component" value="Unassembled WGS sequence"/>
</dbReference>
<evidence type="ECO:0000313" key="3">
    <source>
        <dbReference type="Proteomes" id="UP000593562"/>
    </source>
</evidence>
<evidence type="ECO:0008006" key="4">
    <source>
        <dbReference type="Google" id="ProtNLM"/>
    </source>
</evidence>
<accession>A0A7J7BZ32</accession>
<dbReference type="PANTHER" id="PTHR35098:SF1">
    <property type="entry name" value="NODULIN-RELATED PROTEIN 2"/>
    <property type="match status" value="1"/>
</dbReference>
<dbReference type="PANTHER" id="PTHR35098">
    <property type="entry name" value="EXPRESSED PROTEIN"/>
    <property type="match status" value="1"/>
</dbReference>
<dbReference type="FunCoup" id="A0A7J7BZ32">
    <property type="interactions" value="753"/>
</dbReference>
<evidence type="ECO:0000256" key="1">
    <source>
        <dbReference type="SAM" id="MobiDB-lite"/>
    </source>
</evidence>
<keyword evidence="3" id="KW-1185">Reference proteome</keyword>
<gene>
    <name evidence="2" type="ORF">HS088_TW22G00846</name>
</gene>
<evidence type="ECO:0000313" key="2">
    <source>
        <dbReference type="EMBL" id="KAF5727159.1"/>
    </source>
</evidence>